<dbReference type="SUPFAM" id="SSF53300">
    <property type="entry name" value="vWA-like"/>
    <property type="match status" value="1"/>
</dbReference>
<sequence>MVDNNLKSKVDLFFKGKGLRDLDILSKSDPQVWVYAGDKDKNSTSKYGRLIGKTETIRDNLNPVFTTAITIDYRFEQRQELTFVLVDVDKPGLGLDKQDIIGVSKTTLGDIVGSRGSTREFRLKSEGKRDIGGILVVSAAEVVEDRRVVEFEFSATGLDNKDGFFGKSDPFLRIYRKRDDGQFDAVYKSVHIMNNCNPNWPKFEISYQKLTIGDANRELRIDCLDWNKDGSEDYIGSCTTNVTALQRKPDIELINDKKRRKKRKYKSSGVLKCRQCNIRTDPSFLEYLRGGTELGLVIGVDFTASNGDPREPKSLHYYSETTPNEYVKAIHSVGQILSCYDHDQKFPSFGFGARVPPNREKSHCFPLNGNPNDPEVHGINGVLQCYKNTLLSVTLSGPTYFAPLIGQAAQYSKGGTQHAQKYTCLLILTDGVICDLQDTIDRIVESSAQPMSIVIVGVGNADFSAMDQLDADVTPLVDRRGKRMSRDTVQFVPLRDFRNIDDIAEATLKELPEQVVLYMRRKGIKPNAPLAYTPAATASAGASGTPLQHGTPVGAGYAPHSTQTPGQVQQPPLQPAQTPYPLCQVQQPPQQPAQPPYPPGQVQQPPQQPAQTPYPSDPLVGTAQGGGPAPGPAPYPAPYGQEQQAQPQPPYPQVHSQSQLPYPQPHTPQAQTTYPAPHSPQTQSPYPPSSSDALPYPAPQQHAGSGSASPSMGLPCPAPMVGTGSTGSFNAGQSYAPGSPMHMDSQAPQPTAPAPYPATTGTAPPYPQ</sequence>
<dbReference type="InterPro" id="IPR000008">
    <property type="entry name" value="C2_dom"/>
</dbReference>
<feature type="region of interest" description="Disordered" evidence="12">
    <location>
        <begin position="538"/>
        <end position="768"/>
    </location>
</feature>
<dbReference type="EMBL" id="KQ241876">
    <property type="protein sequence ID" value="KNC82961.1"/>
    <property type="molecule type" value="Genomic_DNA"/>
</dbReference>
<dbReference type="InterPro" id="IPR045052">
    <property type="entry name" value="Copine"/>
</dbReference>
<keyword evidence="8" id="KW-0677">Repeat</keyword>
<keyword evidence="6" id="KW-0963">Cytoplasm</keyword>
<feature type="compositionally biased region" description="Low complexity" evidence="12">
    <location>
        <begin position="538"/>
        <end position="547"/>
    </location>
</feature>
<keyword evidence="7" id="KW-0479">Metal-binding</keyword>
<comment type="similarity">
    <text evidence="4">Belongs to the copine family.</text>
</comment>
<reference evidence="14 15" key="1">
    <citation type="submission" date="2011-02" db="EMBL/GenBank/DDBJ databases">
        <title>The Genome Sequence of Sphaeroforma arctica JP610.</title>
        <authorList>
            <consortium name="The Broad Institute Genome Sequencing Platform"/>
            <person name="Russ C."/>
            <person name="Cuomo C."/>
            <person name="Young S.K."/>
            <person name="Zeng Q."/>
            <person name="Gargeya S."/>
            <person name="Alvarado L."/>
            <person name="Berlin A."/>
            <person name="Chapman S.B."/>
            <person name="Chen Z."/>
            <person name="Freedman E."/>
            <person name="Gellesch M."/>
            <person name="Goldberg J."/>
            <person name="Griggs A."/>
            <person name="Gujja S."/>
            <person name="Heilman E."/>
            <person name="Heiman D."/>
            <person name="Howarth C."/>
            <person name="Mehta T."/>
            <person name="Neiman D."/>
            <person name="Pearson M."/>
            <person name="Roberts A."/>
            <person name="Saif S."/>
            <person name="Shea T."/>
            <person name="Shenoy N."/>
            <person name="Sisk P."/>
            <person name="Stolte C."/>
            <person name="Sykes S."/>
            <person name="White J."/>
            <person name="Yandava C."/>
            <person name="Burger G."/>
            <person name="Gray M.W."/>
            <person name="Holland P.W.H."/>
            <person name="King N."/>
            <person name="Lang F.B.F."/>
            <person name="Roger A.J."/>
            <person name="Ruiz-Trillo I."/>
            <person name="Haas B."/>
            <person name="Nusbaum C."/>
            <person name="Birren B."/>
        </authorList>
    </citation>
    <scope>NUCLEOTIDE SEQUENCE [LARGE SCALE GENOMIC DNA]</scope>
    <source>
        <strain evidence="14 15">JP610</strain>
    </source>
</reference>
<feature type="compositionally biased region" description="Polar residues" evidence="12">
    <location>
        <begin position="654"/>
        <end position="674"/>
    </location>
</feature>
<dbReference type="CDD" id="cd04047">
    <property type="entry name" value="C2B_Copine"/>
    <property type="match status" value="1"/>
</dbReference>
<evidence type="ECO:0000313" key="14">
    <source>
        <dbReference type="EMBL" id="KNC82961.1"/>
    </source>
</evidence>
<dbReference type="GO" id="GO:0005886">
    <property type="term" value="C:plasma membrane"/>
    <property type="evidence" value="ECO:0007669"/>
    <property type="project" value="UniProtKB-SubCell"/>
</dbReference>
<feature type="compositionally biased region" description="Pro residues" evidence="12">
    <location>
        <begin position="589"/>
        <end position="599"/>
    </location>
</feature>
<evidence type="ECO:0000256" key="4">
    <source>
        <dbReference type="ARBA" id="ARBA00009048"/>
    </source>
</evidence>
<dbReference type="GO" id="GO:0005737">
    <property type="term" value="C:cytoplasm"/>
    <property type="evidence" value="ECO:0007669"/>
    <property type="project" value="UniProtKB-SubCell"/>
</dbReference>
<keyword evidence="15" id="KW-1185">Reference proteome</keyword>
<gene>
    <name evidence="14" type="ORF">SARC_04754</name>
</gene>
<dbReference type="GO" id="GO:0005634">
    <property type="term" value="C:nucleus"/>
    <property type="evidence" value="ECO:0007669"/>
    <property type="project" value="UniProtKB-SubCell"/>
</dbReference>
<dbReference type="PROSITE" id="PS50004">
    <property type="entry name" value="C2"/>
    <property type="match status" value="2"/>
</dbReference>
<evidence type="ECO:0000313" key="15">
    <source>
        <dbReference type="Proteomes" id="UP000054560"/>
    </source>
</evidence>
<dbReference type="GO" id="GO:0071277">
    <property type="term" value="P:cellular response to calcium ion"/>
    <property type="evidence" value="ECO:0007669"/>
    <property type="project" value="TreeGrafter"/>
</dbReference>
<dbReference type="PANTHER" id="PTHR10857">
    <property type="entry name" value="COPINE"/>
    <property type="match status" value="1"/>
</dbReference>
<dbReference type="Proteomes" id="UP000054560">
    <property type="component" value="Unassembled WGS sequence"/>
</dbReference>
<evidence type="ECO:0000256" key="2">
    <source>
        <dbReference type="ARBA" id="ARBA00004236"/>
    </source>
</evidence>
<dbReference type="Pfam" id="PF07002">
    <property type="entry name" value="Copine"/>
    <property type="match status" value="1"/>
</dbReference>
<evidence type="ECO:0000256" key="8">
    <source>
        <dbReference type="ARBA" id="ARBA00022737"/>
    </source>
</evidence>
<feature type="compositionally biased region" description="Polar residues" evidence="12">
    <location>
        <begin position="560"/>
        <end position="577"/>
    </location>
</feature>
<evidence type="ECO:0000256" key="6">
    <source>
        <dbReference type="ARBA" id="ARBA00022490"/>
    </source>
</evidence>
<evidence type="ECO:0000256" key="3">
    <source>
        <dbReference type="ARBA" id="ARBA00004496"/>
    </source>
</evidence>
<dbReference type="OrthoDB" id="5855668at2759"/>
<name>A0A0L0G2A7_9EUKA</name>
<proteinExistence type="inferred from homology"/>
<feature type="compositionally biased region" description="Low complexity" evidence="12">
    <location>
        <begin position="757"/>
        <end position="768"/>
    </location>
</feature>
<dbReference type="GO" id="GO:0046872">
    <property type="term" value="F:metal ion binding"/>
    <property type="evidence" value="ECO:0007669"/>
    <property type="project" value="UniProtKB-KW"/>
</dbReference>
<dbReference type="InterPro" id="IPR037768">
    <property type="entry name" value="C2B_Copine"/>
</dbReference>
<evidence type="ECO:0000256" key="1">
    <source>
        <dbReference type="ARBA" id="ARBA00004123"/>
    </source>
</evidence>
<dbReference type="RefSeq" id="XP_014156863.1">
    <property type="nucleotide sequence ID" value="XM_014301388.1"/>
</dbReference>
<keyword evidence="11" id="KW-0539">Nucleus</keyword>
<dbReference type="AlphaFoldDB" id="A0A0L0G2A7"/>
<organism evidence="14 15">
    <name type="scientific">Sphaeroforma arctica JP610</name>
    <dbReference type="NCBI Taxonomy" id="667725"/>
    <lineage>
        <taxon>Eukaryota</taxon>
        <taxon>Ichthyosporea</taxon>
        <taxon>Ichthyophonida</taxon>
        <taxon>Sphaeroforma</taxon>
    </lineage>
</organism>
<keyword evidence="5" id="KW-1003">Cell membrane</keyword>
<dbReference type="InterPro" id="IPR036465">
    <property type="entry name" value="vWFA_dom_sf"/>
</dbReference>
<dbReference type="InterPro" id="IPR035892">
    <property type="entry name" value="C2_domain_sf"/>
</dbReference>
<dbReference type="PANTHER" id="PTHR10857:SF106">
    <property type="entry name" value="C2 DOMAIN-CONTAINING PROTEIN"/>
    <property type="match status" value="1"/>
</dbReference>
<dbReference type="GeneID" id="25905258"/>
<feature type="compositionally biased region" description="Low complexity" evidence="12">
    <location>
        <begin position="600"/>
        <end position="614"/>
    </location>
</feature>
<dbReference type="GO" id="GO:0005544">
    <property type="term" value="F:calcium-dependent phospholipid binding"/>
    <property type="evidence" value="ECO:0007669"/>
    <property type="project" value="InterPro"/>
</dbReference>
<evidence type="ECO:0000256" key="10">
    <source>
        <dbReference type="ARBA" id="ARBA00023136"/>
    </source>
</evidence>
<evidence type="ECO:0000256" key="5">
    <source>
        <dbReference type="ARBA" id="ARBA00022475"/>
    </source>
</evidence>
<dbReference type="CDD" id="cd04048">
    <property type="entry name" value="C2A_Copine"/>
    <property type="match status" value="1"/>
</dbReference>
<keyword evidence="9" id="KW-0106">Calcium</keyword>
<dbReference type="SMART" id="SM00239">
    <property type="entry name" value="C2"/>
    <property type="match status" value="2"/>
</dbReference>
<dbReference type="SUPFAM" id="SSF49562">
    <property type="entry name" value="C2 domain (Calcium/lipid-binding domain, CaLB)"/>
    <property type="match status" value="2"/>
</dbReference>
<evidence type="ECO:0000259" key="13">
    <source>
        <dbReference type="PROSITE" id="PS50004"/>
    </source>
</evidence>
<accession>A0A0L0G2A7</accession>
<dbReference type="STRING" id="667725.A0A0L0G2A7"/>
<keyword evidence="10" id="KW-0472">Membrane</keyword>
<protein>
    <recommendedName>
        <fullName evidence="13">C2 domain-containing protein</fullName>
    </recommendedName>
</protein>
<dbReference type="Pfam" id="PF00168">
    <property type="entry name" value="C2"/>
    <property type="match status" value="2"/>
</dbReference>
<dbReference type="eggNOG" id="KOG1327">
    <property type="taxonomic scope" value="Eukaryota"/>
</dbReference>
<feature type="domain" description="C2" evidence="13">
    <location>
        <begin position="131"/>
        <end position="255"/>
    </location>
</feature>
<dbReference type="InterPro" id="IPR010734">
    <property type="entry name" value="Copine_C"/>
</dbReference>
<evidence type="ECO:0000256" key="7">
    <source>
        <dbReference type="ARBA" id="ARBA00022723"/>
    </source>
</evidence>
<dbReference type="Gene3D" id="2.60.40.150">
    <property type="entry name" value="C2 domain"/>
    <property type="match status" value="2"/>
</dbReference>
<evidence type="ECO:0000256" key="9">
    <source>
        <dbReference type="ARBA" id="ARBA00022837"/>
    </source>
</evidence>
<feature type="domain" description="C2" evidence="13">
    <location>
        <begin position="1"/>
        <end position="121"/>
    </location>
</feature>
<evidence type="ECO:0000256" key="12">
    <source>
        <dbReference type="SAM" id="MobiDB-lite"/>
    </source>
</evidence>
<comment type="subcellular location">
    <subcellularLocation>
        <location evidence="2">Cell membrane</location>
    </subcellularLocation>
    <subcellularLocation>
        <location evidence="3">Cytoplasm</location>
    </subcellularLocation>
    <subcellularLocation>
        <location evidence="1">Nucleus</location>
    </subcellularLocation>
</comment>
<evidence type="ECO:0000256" key="11">
    <source>
        <dbReference type="ARBA" id="ARBA00023242"/>
    </source>
</evidence>
<dbReference type="FunFam" id="2.60.40.150:FF:000042">
    <property type="entry name" value="Copine 3"/>
    <property type="match status" value="1"/>
</dbReference>